<sequence length="574" mass="66882">MKKIIWGIVFLTFQLQYAQNIKIPFELTDGNKTSTYFEVIDFWKNLDENSTKIKMMEKGITDSGFPLHLVLIDNSGEFDIKKAHQKGKTILLINNGIHPGEPDGIDASMLLGRDITVGKYKLPDNVILAIIPVYNIGGTLKRSEFYRVDQNGPDEVGSRGNAQNLDLNRDYIKCDSKNARSFTQIFHELDPDIFVDNHVSNGADYQHVMTLLTTQHSKLGGEMGKYINQIFEPALYKSMQKKGYDLIPYVNVWGKTPDDGWNEYVDSPRYSSGFGTLWSTFCFVPETHMLKPYKQRVDATYELMVSFIEFTSANSQEIKSLRNQTIAKEISQKEFPIAWKHNPEKFQNYLFKGFEAGYKKSEVSGLERLYYDRNKPYEKQIPIYNHFDAELVVEKPKAYIIPQGWWKVIELLKLNQIEMRQLEKDTEIEVEVYKIENYESSPLAYESHHINSKVEISKTIQKKKFRKGDWYIPMNQKANRFLMETLEPQAMDSYFAWNFFDGILQQKEGFSPYVFEDLAADYLKENPELRNKLEAKKKSDPEFAKNAYAQLVFVYENSPWMEPGFMQYPVFRVL</sequence>
<comment type="caution">
    <text evidence="1">The sequence shown here is derived from an EMBL/GenBank/DDBJ whole genome shotgun (WGS) entry which is preliminary data.</text>
</comment>
<evidence type="ECO:0000313" key="2">
    <source>
        <dbReference type="Proteomes" id="UP000552241"/>
    </source>
</evidence>
<dbReference type="CDD" id="cd06241">
    <property type="entry name" value="M14-like"/>
    <property type="match status" value="1"/>
</dbReference>
<name>A0A838ZTZ4_9FLAO</name>
<protein>
    <submittedName>
        <fullName evidence="1">M14 family metallopeptidase</fullName>
    </submittedName>
</protein>
<gene>
    <name evidence="1" type="ORF">HU137_11885</name>
</gene>
<dbReference type="Proteomes" id="UP000552241">
    <property type="component" value="Unassembled WGS sequence"/>
</dbReference>
<evidence type="ECO:0000313" key="1">
    <source>
        <dbReference type="EMBL" id="MBA5630475.1"/>
    </source>
</evidence>
<dbReference type="SUPFAM" id="SSF53187">
    <property type="entry name" value="Zn-dependent exopeptidases"/>
    <property type="match status" value="1"/>
</dbReference>
<dbReference type="EMBL" id="JACDZE010000004">
    <property type="protein sequence ID" value="MBA5630475.1"/>
    <property type="molecule type" value="Genomic_DNA"/>
</dbReference>
<proteinExistence type="predicted"/>
<dbReference type="Gene3D" id="3.40.630.10">
    <property type="entry name" value="Zn peptidases"/>
    <property type="match status" value="1"/>
</dbReference>
<accession>A0A838ZTZ4</accession>
<dbReference type="AlphaFoldDB" id="A0A838ZTZ4"/>
<keyword evidence="2" id="KW-1185">Reference proteome</keyword>
<reference evidence="1 2" key="1">
    <citation type="submission" date="2020-07" db="EMBL/GenBank/DDBJ databases">
        <title>Moheibacter lacus sp. nov., a member of the family Flavobacteriaceae isolated from freshwater lake sediment.</title>
        <authorList>
            <person name="Liu Y."/>
        </authorList>
    </citation>
    <scope>NUCLEOTIDE SEQUENCE [LARGE SCALE GENOMIC DNA]</scope>
    <source>
        <strain evidence="1 2">BDHS18</strain>
    </source>
</reference>
<organism evidence="1 2">
    <name type="scientific">Moheibacter lacus</name>
    <dbReference type="NCBI Taxonomy" id="2745851"/>
    <lineage>
        <taxon>Bacteria</taxon>
        <taxon>Pseudomonadati</taxon>
        <taxon>Bacteroidota</taxon>
        <taxon>Flavobacteriia</taxon>
        <taxon>Flavobacteriales</taxon>
        <taxon>Weeksellaceae</taxon>
        <taxon>Moheibacter</taxon>
    </lineage>
</organism>
<dbReference type="RefSeq" id="WP_182044071.1">
    <property type="nucleotide sequence ID" value="NZ_JACDZE010000004.1"/>
</dbReference>